<dbReference type="EMBL" id="JAUSUB010000001">
    <property type="protein sequence ID" value="MDQ0268266.1"/>
    <property type="molecule type" value="Genomic_DNA"/>
</dbReference>
<proteinExistence type="inferred from homology"/>
<dbReference type="InterPro" id="IPR050559">
    <property type="entry name" value="P-Pant_transferase_sf"/>
</dbReference>
<organism evidence="5 6">
    <name type="scientific">Cytobacillus purgationiresistens</name>
    <dbReference type="NCBI Taxonomy" id="863449"/>
    <lineage>
        <taxon>Bacteria</taxon>
        <taxon>Bacillati</taxon>
        <taxon>Bacillota</taxon>
        <taxon>Bacilli</taxon>
        <taxon>Bacillales</taxon>
        <taxon>Bacillaceae</taxon>
        <taxon>Cytobacillus</taxon>
    </lineage>
</organism>
<comment type="similarity">
    <text evidence="1">Belongs to the P-Pant transferase superfamily. Gsp/Sfp/HetI/AcpT family.</text>
</comment>
<dbReference type="PANTHER" id="PTHR12215:SF10">
    <property type="entry name" value="L-AMINOADIPATE-SEMIALDEHYDE DEHYDROGENASE-PHOSPHOPANTETHEINYL TRANSFERASE"/>
    <property type="match status" value="1"/>
</dbReference>
<dbReference type="GO" id="GO:0016740">
    <property type="term" value="F:transferase activity"/>
    <property type="evidence" value="ECO:0007669"/>
    <property type="project" value="UniProtKB-KW"/>
</dbReference>
<keyword evidence="6" id="KW-1185">Reference proteome</keyword>
<dbReference type="SUPFAM" id="SSF56214">
    <property type="entry name" value="4'-phosphopantetheinyl transferase"/>
    <property type="match status" value="2"/>
</dbReference>
<dbReference type="Proteomes" id="UP001238088">
    <property type="component" value="Unassembled WGS sequence"/>
</dbReference>
<sequence length="193" mass="22015">MMKFRHIDDAYRTLTGSLLLRSVLNEQYGVPITSQNFSYNAFGKPCLQMDKQVHFNLSHAGDWCVCAVDWEGIGIDIKKVKSIPRGLEKLLLTGEERQYMPINQLNDIFFKRWTLTESYVKSIGTGLNTPLDSVEIHQGGDGMIITEHRGRIYPSGKCKMYDIEEQYKLSVCSLGDNPVFDKDMVQVELSELI</sequence>
<evidence type="ECO:0000259" key="4">
    <source>
        <dbReference type="Pfam" id="PF22624"/>
    </source>
</evidence>
<dbReference type="InterPro" id="IPR008278">
    <property type="entry name" value="4-PPantetheinyl_Trfase_dom"/>
</dbReference>
<dbReference type="EC" id="2.7.8.-" evidence="5"/>
<reference evidence="5 6" key="1">
    <citation type="submission" date="2023-07" db="EMBL/GenBank/DDBJ databases">
        <title>Genomic Encyclopedia of Type Strains, Phase IV (KMG-IV): sequencing the most valuable type-strain genomes for metagenomic binning, comparative biology and taxonomic classification.</title>
        <authorList>
            <person name="Goeker M."/>
        </authorList>
    </citation>
    <scope>NUCLEOTIDE SEQUENCE [LARGE SCALE GENOMIC DNA]</scope>
    <source>
        <strain evidence="5 6">DSM 23494</strain>
    </source>
</reference>
<dbReference type="PANTHER" id="PTHR12215">
    <property type="entry name" value="PHOSPHOPANTETHEINE TRANSFERASE"/>
    <property type="match status" value="1"/>
</dbReference>
<protein>
    <submittedName>
        <fullName evidence="5">4'-phosphopantetheinyl transferase</fullName>
        <ecNumber evidence="5">2.7.8.-</ecNumber>
    </submittedName>
</protein>
<feature type="domain" description="4'-phosphopantetheinyl transferase" evidence="3">
    <location>
        <begin position="72"/>
        <end position="171"/>
    </location>
</feature>
<comment type="caution">
    <text evidence="5">The sequence shown here is derived from an EMBL/GenBank/DDBJ whole genome shotgun (WGS) entry which is preliminary data.</text>
</comment>
<dbReference type="Gene3D" id="3.90.470.20">
    <property type="entry name" value="4'-phosphopantetheinyl transferase domain"/>
    <property type="match status" value="2"/>
</dbReference>
<evidence type="ECO:0000313" key="6">
    <source>
        <dbReference type="Proteomes" id="UP001238088"/>
    </source>
</evidence>
<evidence type="ECO:0000259" key="3">
    <source>
        <dbReference type="Pfam" id="PF01648"/>
    </source>
</evidence>
<name>A0ABU0AC23_9BACI</name>
<accession>A0ABU0AC23</accession>
<gene>
    <name evidence="5" type="ORF">J2S17_000135</name>
</gene>
<evidence type="ECO:0000313" key="5">
    <source>
        <dbReference type="EMBL" id="MDQ0268266.1"/>
    </source>
</evidence>
<keyword evidence="2 5" id="KW-0808">Transferase</keyword>
<evidence type="ECO:0000256" key="1">
    <source>
        <dbReference type="ARBA" id="ARBA00010990"/>
    </source>
</evidence>
<dbReference type="InterPro" id="IPR037143">
    <property type="entry name" value="4-PPantetheinyl_Trfase_dom_sf"/>
</dbReference>
<evidence type="ECO:0000256" key="2">
    <source>
        <dbReference type="ARBA" id="ARBA00022679"/>
    </source>
</evidence>
<dbReference type="InterPro" id="IPR055066">
    <property type="entry name" value="AASDHPPT_N"/>
</dbReference>
<dbReference type="Pfam" id="PF01648">
    <property type="entry name" value="ACPS"/>
    <property type="match status" value="1"/>
</dbReference>
<dbReference type="Pfam" id="PF22624">
    <property type="entry name" value="AASDHPPT_N"/>
    <property type="match status" value="1"/>
</dbReference>
<feature type="domain" description="4'-phosphopantetheinyl transferase N-terminal" evidence="4">
    <location>
        <begin position="2"/>
        <end position="68"/>
    </location>
</feature>